<sequence length="231" mass="26767">MSTARCSICRQQLPTLKSLISHYISGHSKLKIIKELLKSSILQSTPNLLKHKYKCKPRKLYRKPCRTLKVDPENVKTETLYLNENIHILCGQNEIIIGDGKSNVDMEFLFDGNSCESKENYYVPLKDSNGNIIPKKKIKLNENDLKNKINKKKSDYCTRSPSASSEDSTENLEIVKRKIKRKKDSLEKMRHYRINITKLKDQQSLNEQSGEFYICHCREDSNKGSTILQKK</sequence>
<accession>A0AAV8WI94</accession>
<gene>
    <name evidence="3" type="ORF">NQ314_021117</name>
</gene>
<evidence type="ECO:0000313" key="4">
    <source>
        <dbReference type="Proteomes" id="UP001162156"/>
    </source>
</evidence>
<organism evidence="3 4">
    <name type="scientific">Rhamnusium bicolor</name>
    <dbReference type="NCBI Taxonomy" id="1586634"/>
    <lineage>
        <taxon>Eukaryota</taxon>
        <taxon>Metazoa</taxon>
        <taxon>Ecdysozoa</taxon>
        <taxon>Arthropoda</taxon>
        <taxon>Hexapoda</taxon>
        <taxon>Insecta</taxon>
        <taxon>Pterygota</taxon>
        <taxon>Neoptera</taxon>
        <taxon>Endopterygota</taxon>
        <taxon>Coleoptera</taxon>
        <taxon>Polyphaga</taxon>
        <taxon>Cucujiformia</taxon>
        <taxon>Chrysomeloidea</taxon>
        <taxon>Cerambycidae</taxon>
        <taxon>Lepturinae</taxon>
        <taxon>Rhagiini</taxon>
        <taxon>Rhamnusium</taxon>
    </lineage>
</organism>
<comment type="caution">
    <text evidence="3">The sequence shown here is derived from an EMBL/GenBank/DDBJ whole genome shotgun (WGS) entry which is preliminary data.</text>
</comment>
<dbReference type="PROSITE" id="PS00028">
    <property type="entry name" value="ZINC_FINGER_C2H2_1"/>
    <property type="match status" value="1"/>
</dbReference>
<dbReference type="InterPro" id="IPR013087">
    <property type="entry name" value="Znf_C2H2_type"/>
</dbReference>
<name>A0AAV8WI94_9CUCU</name>
<dbReference type="Proteomes" id="UP001162156">
    <property type="component" value="Unassembled WGS sequence"/>
</dbReference>
<evidence type="ECO:0000313" key="3">
    <source>
        <dbReference type="EMBL" id="KAJ8926515.1"/>
    </source>
</evidence>
<keyword evidence="1" id="KW-0175">Coiled coil</keyword>
<protein>
    <recommendedName>
        <fullName evidence="2">C2H2-type domain-containing protein</fullName>
    </recommendedName>
</protein>
<evidence type="ECO:0000256" key="1">
    <source>
        <dbReference type="SAM" id="Coils"/>
    </source>
</evidence>
<evidence type="ECO:0000259" key="2">
    <source>
        <dbReference type="PROSITE" id="PS00028"/>
    </source>
</evidence>
<reference evidence="3" key="1">
    <citation type="journal article" date="2023" name="Insect Mol. Biol.">
        <title>Genome sequencing provides insights into the evolution of gene families encoding plant cell wall-degrading enzymes in longhorned beetles.</title>
        <authorList>
            <person name="Shin N.R."/>
            <person name="Okamura Y."/>
            <person name="Kirsch R."/>
            <person name="Pauchet Y."/>
        </authorList>
    </citation>
    <scope>NUCLEOTIDE SEQUENCE</scope>
    <source>
        <strain evidence="3">RBIC_L_NR</strain>
    </source>
</reference>
<dbReference type="AlphaFoldDB" id="A0AAV8WI94"/>
<feature type="domain" description="C2H2-type" evidence="2">
    <location>
        <begin position="6"/>
        <end position="27"/>
    </location>
</feature>
<feature type="coiled-coil region" evidence="1">
    <location>
        <begin position="135"/>
        <end position="189"/>
    </location>
</feature>
<proteinExistence type="predicted"/>
<keyword evidence="4" id="KW-1185">Reference proteome</keyword>
<dbReference type="EMBL" id="JANEYF010005871">
    <property type="protein sequence ID" value="KAJ8926515.1"/>
    <property type="molecule type" value="Genomic_DNA"/>
</dbReference>